<dbReference type="EMBL" id="MU526172">
    <property type="protein sequence ID" value="KAI5630311.1"/>
    <property type="molecule type" value="Genomic_DNA"/>
</dbReference>
<dbReference type="Proteomes" id="UP001205998">
    <property type="component" value="Unassembled WGS sequence"/>
</dbReference>
<dbReference type="Gene3D" id="1.10.555.10">
    <property type="entry name" value="Rho GTPase activation protein"/>
    <property type="match status" value="1"/>
</dbReference>
<evidence type="ECO:0000313" key="4">
    <source>
        <dbReference type="Proteomes" id="UP001205998"/>
    </source>
</evidence>
<reference evidence="3" key="1">
    <citation type="submission" date="2018-07" db="EMBL/GenBank/DDBJ databases">
        <title>Comparative genomics of catfishes provides insights into carnivory and benthic adaptation.</title>
        <authorList>
            <person name="Zhang Y."/>
            <person name="Wang D."/>
            <person name="Peng Z."/>
            <person name="Zheng S."/>
            <person name="Shao F."/>
            <person name="Tao W."/>
        </authorList>
    </citation>
    <scope>NUCLEOTIDE SEQUENCE</scope>
    <source>
        <strain evidence="3">Chongqing</strain>
    </source>
</reference>
<gene>
    <name evidence="3" type="ORF">C0J50_10178</name>
</gene>
<evidence type="ECO:0000256" key="1">
    <source>
        <dbReference type="SAM" id="MobiDB-lite"/>
    </source>
</evidence>
<evidence type="ECO:0000313" key="3">
    <source>
        <dbReference type="EMBL" id="KAI5630311.1"/>
    </source>
</evidence>
<dbReference type="PANTHER" id="PTHR12552">
    <property type="entry name" value="OLIGOPHRENIN 1"/>
    <property type="match status" value="1"/>
</dbReference>
<keyword evidence="4" id="KW-1185">Reference proteome</keyword>
<organism evidence="3 4">
    <name type="scientific">Silurus asotus</name>
    <name type="common">Amur catfish</name>
    <name type="synonym">Parasilurus asotus</name>
    <dbReference type="NCBI Taxonomy" id="30991"/>
    <lineage>
        <taxon>Eukaryota</taxon>
        <taxon>Metazoa</taxon>
        <taxon>Chordata</taxon>
        <taxon>Craniata</taxon>
        <taxon>Vertebrata</taxon>
        <taxon>Euteleostomi</taxon>
        <taxon>Actinopterygii</taxon>
        <taxon>Neopterygii</taxon>
        <taxon>Teleostei</taxon>
        <taxon>Ostariophysi</taxon>
        <taxon>Siluriformes</taxon>
        <taxon>Siluridae</taxon>
        <taxon>Silurus</taxon>
    </lineage>
</organism>
<feature type="region of interest" description="Disordered" evidence="1">
    <location>
        <begin position="66"/>
        <end position="145"/>
    </location>
</feature>
<name>A0AAD5FVK5_SILAS</name>
<dbReference type="PANTHER" id="PTHR12552:SF1">
    <property type="entry name" value="RHO GTPASE-ACTIVATING PROTEIN GRAF"/>
    <property type="match status" value="1"/>
</dbReference>
<dbReference type="AlphaFoldDB" id="A0AAD5FVK5"/>
<dbReference type="GO" id="GO:0005096">
    <property type="term" value="F:GTPase activator activity"/>
    <property type="evidence" value="ECO:0007669"/>
    <property type="project" value="InterPro"/>
</dbReference>
<dbReference type="InterPro" id="IPR000198">
    <property type="entry name" value="RhoGAP_dom"/>
</dbReference>
<dbReference type="PROSITE" id="PS50238">
    <property type="entry name" value="RHOGAP"/>
    <property type="match status" value="1"/>
</dbReference>
<comment type="caution">
    <text evidence="3">The sequence shown here is derived from an EMBL/GenBank/DDBJ whole genome shotgun (WGS) entry which is preliminary data.</text>
</comment>
<evidence type="ECO:0000259" key="2">
    <source>
        <dbReference type="PROSITE" id="PS50238"/>
    </source>
</evidence>
<feature type="domain" description="Rho-GAP" evidence="2">
    <location>
        <begin position="1"/>
        <end position="41"/>
    </location>
</feature>
<feature type="compositionally biased region" description="Polar residues" evidence="1">
    <location>
        <begin position="70"/>
        <end position="85"/>
    </location>
</feature>
<sequence length="259" mass="29132">MGVIFGPTLLRAEEETVAAMLDIKFQNIVIEILIEDYKKLNESPLNLLEHLPRRLELIKTAHVNRKKSTTLRSGPEQNGAAQNGSDSGGDVTGASLLPPQRIKLTPPTMPPPSVPSSRVPPQRQAVPPSTKPSVQQERFSESDVSKMVSRIQDSAQWLDNGEPRTTVGRTQSFQSRTPSQRVVPATRDGIQATRHTPSLSVYRVPYFSNKQLLLRILGWSFKTIWARFLREFCFESLLDLMVFTDLDLVLKNGFWVKLL</sequence>
<dbReference type="InterPro" id="IPR008936">
    <property type="entry name" value="Rho_GTPase_activation_prot"/>
</dbReference>
<dbReference type="SUPFAM" id="SSF48350">
    <property type="entry name" value="GTPase activation domain, GAP"/>
    <property type="match status" value="1"/>
</dbReference>
<dbReference type="GO" id="GO:0007165">
    <property type="term" value="P:signal transduction"/>
    <property type="evidence" value="ECO:0007669"/>
    <property type="project" value="InterPro"/>
</dbReference>
<dbReference type="InterPro" id="IPR047234">
    <property type="entry name" value="GRAF_fam"/>
</dbReference>
<feature type="compositionally biased region" description="Low complexity" evidence="1">
    <location>
        <begin position="115"/>
        <end position="124"/>
    </location>
</feature>
<accession>A0AAD5FVK5</accession>
<proteinExistence type="predicted"/>
<protein>
    <submittedName>
        <fullName evidence="3">Rho GTPase-activating protein 42</fullName>
    </submittedName>
</protein>